<dbReference type="Proteomes" id="UP000628463">
    <property type="component" value="Unassembled WGS sequence"/>
</dbReference>
<evidence type="ECO:0000259" key="4">
    <source>
        <dbReference type="PROSITE" id="PS50893"/>
    </source>
</evidence>
<keyword evidence="3 5" id="KW-0067">ATP-binding</keyword>
<dbReference type="SMART" id="SM00382">
    <property type="entry name" value="AAA"/>
    <property type="match status" value="1"/>
</dbReference>
<evidence type="ECO:0000256" key="2">
    <source>
        <dbReference type="ARBA" id="ARBA00022741"/>
    </source>
</evidence>
<dbReference type="PROSITE" id="PS50893">
    <property type="entry name" value="ABC_TRANSPORTER_2"/>
    <property type="match status" value="1"/>
</dbReference>
<dbReference type="InterPro" id="IPR050093">
    <property type="entry name" value="ABC_SmlMolc_Importer"/>
</dbReference>
<dbReference type="InterPro" id="IPR027417">
    <property type="entry name" value="P-loop_NTPase"/>
</dbReference>
<protein>
    <submittedName>
        <fullName evidence="5">ABC transporter ATP-binding protein</fullName>
    </submittedName>
</protein>
<dbReference type="GO" id="GO:0005524">
    <property type="term" value="F:ATP binding"/>
    <property type="evidence" value="ECO:0007669"/>
    <property type="project" value="UniProtKB-KW"/>
</dbReference>
<dbReference type="RefSeq" id="WP_186836240.1">
    <property type="nucleotide sequence ID" value="NZ_JACOPD010000002.1"/>
</dbReference>
<dbReference type="PROSITE" id="PS00211">
    <property type="entry name" value="ABC_TRANSPORTER_1"/>
    <property type="match status" value="1"/>
</dbReference>
<organism evidence="5 6">
    <name type="scientific">Lachnospira hominis</name>
    <name type="common">ex Liu et al. 2021</name>
    <dbReference type="NCBI Taxonomy" id="2763051"/>
    <lineage>
        <taxon>Bacteria</taxon>
        <taxon>Bacillati</taxon>
        <taxon>Bacillota</taxon>
        <taxon>Clostridia</taxon>
        <taxon>Lachnospirales</taxon>
        <taxon>Lachnospiraceae</taxon>
        <taxon>Lachnospira</taxon>
    </lineage>
</organism>
<dbReference type="EMBL" id="JACOPD010000002">
    <property type="protein sequence ID" value="MBC5680101.1"/>
    <property type="molecule type" value="Genomic_DNA"/>
</dbReference>
<dbReference type="SUPFAM" id="SSF52540">
    <property type="entry name" value="P-loop containing nucleoside triphosphate hydrolases"/>
    <property type="match status" value="1"/>
</dbReference>
<dbReference type="PANTHER" id="PTHR42781">
    <property type="entry name" value="SPERMIDINE/PUTRESCINE IMPORT ATP-BINDING PROTEIN POTA"/>
    <property type="match status" value="1"/>
</dbReference>
<dbReference type="Gene3D" id="3.40.50.300">
    <property type="entry name" value="P-loop containing nucleotide triphosphate hydrolases"/>
    <property type="match status" value="1"/>
</dbReference>
<proteinExistence type="predicted"/>
<sequence>MIKLENICKSYDEKTVLDNIMAEFPDDSITCIMGESGAGKTTLVRIIAGLENADRGTVSGAGAVSFDFQEDRLINDISAADNIMLVLDKNDFSGHDKKTMRKIINENLAEVLKDYPSDKSTGTYSGGMKRRVCLVRAMMKKSDTVILDEPFSGMDEETKILAAEYIKKHRDGRICIVVTHEKSDSGLLDGGIYLLTTDKAVDTI</sequence>
<name>A0ABR7G036_9FIRM</name>
<accession>A0ABR7G036</accession>
<keyword evidence="1" id="KW-0813">Transport</keyword>
<keyword evidence="2" id="KW-0547">Nucleotide-binding</keyword>
<gene>
    <name evidence="5" type="ORF">H8S01_03875</name>
</gene>
<reference evidence="5 6" key="1">
    <citation type="submission" date="2020-08" db="EMBL/GenBank/DDBJ databases">
        <title>Genome public.</title>
        <authorList>
            <person name="Liu C."/>
            <person name="Sun Q."/>
        </authorList>
    </citation>
    <scope>NUCLEOTIDE SEQUENCE [LARGE SCALE GENOMIC DNA]</scope>
    <source>
        <strain evidence="5 6">NSJ-43</strain>
    </source>
</reference>
<dbReference type="Pfam" id="PF00005">
    <property type="entry name" value="ABC_tran"/>
    <property type="match status" value="1"/>
</dbReference>
<dbReference type="InterPro" id="IPR003593">
    <property type="entry name" value="AAA+_ATPase"/>
</dbReference>
<keyword evidence="6" id="KW-1185">Reference proteome</keyword>
<dbReference type="PANTHER" id="PTHR42781:SF8">
    <property type="entry name" value="BICARBONATE TRANSPORT ATP-BINDING PROTEIN CMPC"/>
    <property type="match status" value="1"/>
</dbReference>
<evidence type="ECO:0000256" key="1">
    <source>
        <dbReference type="ARBA" id="ARBA00022448"/>
    </source>
</evidence>
<evidence type="ECO:0000256" key="3">
    <source>
        <dbReference type="ARBA" id="ARBA00022840"/>
    </source>
</evidence>
<dbReference type="InterPro" id="IPR017871">
    <property type="entry name" value="ABC_transporter-like_CS"/>
</dbReference>
<feature type="domain" description="ABC transporter" evidence="4">
    <location>
        <begin position="2"/>
        <end position="204"/>
    </location>
</feature>
<evidence type="ECO:0000313" key="6">
    <source>
        <dbReference type="Proteomes" id="UP000628463"/>
    </source>
</evidence>
<comment type="caution">
    <text evidence="5">The sequence shown here is derived from an EMBL/GenBank/DDBJ whole genome shotgun (WGS) entry which is preliminary data.</text>
</comment>
<dbReference type="InterPro" id="IPR003439">
    <property type="entry name" value="ABC_transporter-like_ATP-bd"/>
</dbReference>
<evidence type="ECO:0000313" key="5">
    <source>
        <dbReference type="EMBL" id="MBC5680101.1"/>
    </source>
</evidence>